<accession>A0ABS6BFW6</accession>
<dbReference type="PROSITE" id="PS51387">
    <property type="entry name" value="FAD_PCMH"/>
    <property type="match status" value="1"/>
</dbReference>
<dbReference type="Proteomes" id="UP000776276">
    <property type="component" value="Unassembled WGS sequence"/>
</dbReference>
<reference evidence="3 4" key="1">
    <citation type="submission" date="2021-06" db="EMBL/GenBank/DDBJ databases">
        <title>Sphingomonas sp. XMGL2, whole genome shotgun sequencing project.</title>
        <authorList>
            <person name="Zhao G."/>
            <person name="Shen L."/>
        </authorList>
    </citation>
    <scope>NUCLEOTIDE SEQUENCE [LARGE SCALE GENOMIC DNA]</scope>
    <source>
        <strain evidence="3 4">XMGL2</strain>
    </source>
</reference>
<protein>
    <submittedName>
        <fullName evidence="3">FAD-binding oxidoreductase</fullName>
    </submittedName>
</protein>
<proteinExistence type="predicted"/>
<evidence type="ECO:0000313" key="4">
    <source>
        <dbReference type="Proteomes" id="UP000776276"/>
    </source>
</evidence>
<dbReference type="PANTHER" id="PTHR43762">
    <property type="entry name" value="L-GULONOLACTONE OXIDASE"/>
    <property type="match status" value="1"/>
</dbReference>
<dbReference type="InterPro" id="IPR016166">
    <property type="entry name" value="FAD-bd_PCMH"/>
</dbReference>
<dbReference type="InterPro" id="IPR006094">
    <property type="entry name" value="Oxid_FAD_bind_N"/>
</dbReference>
<dbReference type="InterPro" id="IPR010031">
    <property type="entry name" value="FAD_lactone_oxidase-like"/>
</dbReference>
<sequence length="439" mass="47974">MLSGWGRWPIARCAVTEPGTSAAAGAALADFTSIIPRGNGRSYGDASLNPDGVLLTSRLGHMLTLDEAAGVLECEGGTLLSDIIEALLPRGWFAPVTPGTRFVTVGGMIAADVHGKNHHGAGGFGGHLLWLDLALPDGRVLRCSPAEHEELFAATCGGMGLTGLILRAAFRLLRVETARIRQRTVRAPDLDAAFAIFESAQDWTYSVAWIDGLQTDARLGRSLLFLGEHARAEELPLAERSRPFARAARAPKRVPIDFPAIALSRLPVRAFNTLYYQRQRPGDALVDLYPYFYPLDALLEWNRIYGRRGFVQYQCVLPLAESRAGMRRLLEAIARGGNASFLAVLKRMGAESFGHLSFPMEGYTLAMDFPTSTGNLALLDRLDAITAEHGGRIYLAKDARAAPATMRGYPRLERFRAVRRDYGLVGRLESLQSQRLEIG</sequence>
<dbReference type="PANTHER" id="PTHR43762:SF1">
    <property type="entry name" value="D-ARABINONO-1,4-LACTONE OXIDASE"/>
    <property type="match status" value="1"/>
</dbReference>
<name>A0ABS6BFW6_9SPHN</name>
<gene>
    <name evidence="3" type="ORF">KOF26_04775</name>
</gene>
<feature type="domain" description="FAD-binding PCMH-type" evidence="2">
    <location>
        <begin position="7"/>
        <end position="175"/>
    </location>
</feature>
<dbReference type="EMBL" id="JAHKRT010000002">
    <property type="protein sequence ID" value="MBU3077174.1"/>
    <property type="molecule type" value="Genomic_DNA"/>
</dbReference>
<evidence type="ECO:0000259" key="2">
    <source>
        <dbReference type="PROSITE" id="PS51387"/>
    </source>
</evidence>
<organism evidence="3 4">
    <name type="scientific">Sphingomonas quercus</name>
    <dbReference type="NCBI Taxonomy" id="2842451"/>
    <lineage>
        <taxon>Bacteria</taxon>
        <taxon>Pseudomonadati</taxon>
        <taxon>Pseudomonadota</taxon>
        <taxon>Alphaproteobacteria</taxon>
        <taxon>Sphingomonadales</taxon>
        <taxon>Sphingomonadaceae</taxon>
        <taxon>Sphingomonas</taxon>
    </lineage>
</organism>
<evidence type="ECO:0000313" key="3">
    <source>
        <dbReference type="EMBL" id="MBU3077174.1"/>
    </source>
</evidence>
<keyword evidence="4" id="KW-1185">Reference proteome</keyword>
<comment type="caution">
    <text evidence="3">The sequence shown here is derived from an EMBL/GenBank/DDBJ whole genome shotgun (WGS) entry which is preliminary data.</text>
</comment>
<evidence type="ECO:0000256" key="1">
    <source>
        <dbReference type="ARBA" id="ARBA00022827"/>
    </source>
</evidence>
<dbReference type="Pfam" id="PF01565">
    <property type="entry name" value="FAD_binding_4"/>
    <property type="match status" value="1"/>
</dbReference>
<keyword evidence="1" id="KW-0274">FAD</keyword>
<dbReference type="RefSeq" id="WP_216320924.1">
    <property type="nucleotide sequence ID" value="NZ_JAHKRT010000002.1"/>
</dbReference>
<keyword evidence="1" id="KW-0285">Flavoprotein</keyword>